<comment type="similarity">
    <text evidence="1 7">Belongs to the thioredoxin family.</text>
</comment>
<keyword evidence="5 9" id="KW-0676">Redox-active center</keyword>
<feature type="site" description="Contributes to redox potential value" evidence="8">
    <location>
        <position position="32"/>
    </location>
</feature>
<dbReference type="KEGG" id="agf:ET445_03980"/>
<proteinExistence type="inferred from homology"/>
<evidence type="ECO:0000259" key="10">
    <source>
        <dbReference type="PROSITE" id="PS51352"/>
    </source>
</evidence>
<dbReference type="SUPFAM" id="SSF52833">
    <property type="entry name" value="Thioredoxin-like"/>
    <property type="match status" value="1"/>
</dbReference>
<feature type="disulfide bond" description="Redox-active" evidence="9">
    <location>
        <begin position="31"/>
        <end position="34"/>
    </location>
</feature>
<organism evidence="11 12">
    <name type="scientific">Agromyces protaetiae</name>
    <dbReference type="NCBI Taxonomy" id="2509455"/>
    <lineage>
        <taxon>Bacteria</taxon>
        <taxon>Bacillati</taxon>
        <taxon>Actinomycetota</taxon>
        <taxon>Actinomycetes</taxon>
        <taxon>Micrococcales</taxon>
        <taxon>Microbacteriaceae</taxon>
        <taxon>Agromyces</taxon>
    </lineage>
</organism>
<dbReference type="NCBIfam" id="TIGR01068">
    <property type="entry name" value="thioredoxin"/>
    <property type="match status" value="1"/>
</dbReference>
<keyword evidence="3" id="KW-0249">Electron transport</keyword>
<dbReference type="InterPro" id="IPR036249">
    <property type="entry name" value="Thioredoxin-like_sf"/>
</dbReference>
<accession>A0A4P6FFR6</accession>
<gene>
    <name evidence="11" type="primary">trxA</name>
    <name evidence="11" type="ORF">ET445_03980</name>
</gene>
<feature type="active site" description="Nucleophile" evidence="8">
    <location>
        <position position="31"/>
    </location>
</feature>
<evidence type="ECO:0000256" key="1">
    <source>
        <dbReference type="ARBA" id="ARBA00008987"/>
    </source>
</evidence>
<reference evidence="11 12" key="1">
    <citation type="submission" date="2019-01" db="EMBL/GenBank/DDBJ databases">
        <title>Genome sequencing of strain FW100M-8.</title>
        <authorList>
            <person name="Heo J."/>
            <person name="Kim S.-J."/>
            <person name="Kim J.-S."/>
            <person name="Hong S.-B."/>
            <person name="Kwon S.-W."/>
        </authorList>
    </citation>
    <scope>NUCLEOTIDE SEQUENCE [LARGE SCALE GENOMIC DNA]</scope>
    <source>
        <strain evidence="11 12">FW100M-8</strain>
    </source>
</reference>
<evidence type="ECO:0000256" key="8">
    <source>
        <dbReference type="PIRSR" id="PIRSR000077-1"/>
    </source>
</evidence>
<feature type="site" description="Deprotonates C-terminal active site Cys" evidence="8">
    <location>
        <position position="25"/>
    </location>
</feature>
<dbReference type="PRINTS" id="PR00421">
    <property type="entry name" value="THIOREDOXIN"/>
</dbReference>
<evidence type="ECO:0000256" key="2">
    <source>
        <dbReference type="ARBA" id="ARBA00022448"/>
    </source>
</evidence>
<keyword evidence="4 9" id="KW-1015">Disulfide bond</keyword>
<keyword evidence="12" id="KW-1185">Reference proteome</keyword>
<dbReference type="CDD" id="cd02947">
    <property type="entry name" value="TRX_family"/>
    <property type="match status" value="1"/>
</dbReference>
<dbReference type="PANTHER" id="PTHR45663">
    <property type="entry name" value="GEO12009P1"/>
    <property type="match status" value="1"/>
</dbReference>
<dbReference type="GO" id="GO:0015035">
    <property type="term" value="F:protein-disulfide reductase activity"/>
    <property type="evidence" value="ECO:0007669"/>
    <property type="project" value="UniProtKB-UniRule"/>
</dbReference>
<dbReference type="GO" id="GO:0045454">
    <property type="term" value="P:cell redox homeostasis"/>
    <property type="evidence" value="ECO:0007669"/>
    <property type="project" value="TreeGrafter"/>
</dbReference>
<dbReference type="InterPro" id="IPR017937">
    <property type="entry name" value="Thioredoxin_CS"/>
</dbReference>
<evidence type="ECO:0000256" key="9">
    <source>
        <dbReference type="PIRSR" id="PIRSR000077-4"/>
    </source>
</evidence>
<dbReference type="InterPro" id="IPR005746">
    <property type="entry name" value="Thioredoxin"/>
</dbReference>
<name>A0A4P6FFR6_9MICO</name>
<dbReference type="AlphaFoldDB" id="A0A4P6FFR6"/>
<evidence type="ECO:0000256" key="5">
    <source>
        <dbReference type="ARBA" id="ARBA00023284"/>
    </source>
</evidence>
<dbReference type="Gene3D" id="3.40.30.10">
    <property type="entry name" value="Glutaredoxin"/>
    <property type="match status" value="1"/>
</dbReference>
<dbReference type="PROSITE" id="PS00194">
    <property type="entry name" value="THIOREDOXIN_1"/>
    <property type="match status" value="1"/>
</dbReference>
<evidence type="ECO:0000256" key="4">
    <source>
        <dbReference type="ARBA" id="ARBA00023157"/>
    </source>
</evidence>
<evidence type="ECO:0000313" key="12">
    <source>
        <dbReference type="Proteomes" id="UP000291259"/>
    </source>
</evidence>
<dbReference type="InterPro" id="IPR013766">
    <property type="entry name" value="Thioredoxin_domain"/>
</dbReference>
<dbReference type="PIRSF" id="PIRSF000077">
    <property type="entry name" value="Thioredoxin"/>
    <property type="match status" value="1"/>
</dbReference>
<dbReference type="Pfam" id="PF00085">
    <property type="entry name" value="Thioredoxin"/>
    <property type="match status" value="1"/>
</dbReference>
<evidence type="ECO:0000256" key="6">
    <source>
        <dbReference type="NCBIfam" id="TIGR01068"/>
    </source>
</evidence>
<feature type="domain" description="Thioredoxin" evidence="10">
    <location>
        <begin position="1"/>
        <end position="107"/>
    </location>
</feature>
<dbReference type="PROSITE" id="PS51352">
    <property type="entry name" value="THIOREDOXIN_2"/>
    <property type="match status" value="1"/>
</dbReference>
<dbReference type="FunFam" id="3.40.30.10:FF:000001">
    <property type="entry name" value="Thioredoxin"/>
    <property type="match status" value="1"/>
</dbReference>
<keyword evidence="2" id="KW-0813">Transport</keyword>
<dbReference type="EMBL" id="CP035491">
    <property type="protein sequence ID" value="QAY72627.1"/>
    <property type="molecule type" value="Genomic_DNA"/>
</dbReference>
<dbReference type="RefSeq" id="WP_129189036.1">
    <property type="nucleotide sequence ID" value="NZ_CP035491.1"/>
</dbReference>
<evidence type="ECO:0000256" key="3">
    <source>
        <dbReference type="ARBA" id="ARBA00022982"/>
    </source>
</evidence>
<evidence type="ECO:0000313" key="11">
    <source>
        <dbReference type="EMBL" id="QAY72627.1"/>
    </source>
</evidence>
<evidence type="ECO:0000256" key="7">
    <source>
        <dbReference type="PIRNR" id="PIRNR000077"/>
    </source>
</evidence>
<dbReference type="Proteomes" id="UP000291259">
    <property type="component" value="Chromosome"/>
</dbReference>
<dbReference type="OrthoDB" id="9790390at2"/>
<feature type="active site" description="Nucleophile" evidence="8">
    <location>
        <position position="34"/>
    </location>
</feature>
<protein>
    <recommendedName>
        <fullName evidence="6 7">Thioredoxin</fullName>
    </recommendedName>
</protein>
<dbReference type="GO" id="GO:0005829">
    <property type="term" value="C:cytosol"/>
    <property type="evidence" value="ECO:0007669"/>
    <property type="project" value="TreeGrafter"/>
</dbReference>
<feature type="site" description="Contributes to redox potential value" evidence="8">
    <location>
        <position position="33"/>
    </location>
</feature>
<dbReference type="PANTHER" id="PTHR45663:SF11">
    <property type="entry name" value="GEO12009P1"/>
    <property type="match status" value="1"/>
</dbReference>
<sequence>MTARAVTEATFEQEVLQNDKAVLVDFWAEWCGPCRMVSPILDQIAAEHADKLDIVKLNVDENPGLAMKYQITAIPAMKVFKAGEVVQTVIGAKPKPALEADLAAYIA</sequence>